<evidence type="ECO:0000313" key="2">
    <source>
        <dbReference type="EMBL" id="BAA95116.1"/>
    </source>
</evidence>
<protein>
    <submittedName>
        <fullName evidence="2">Brain cDNA, clone MNCb-1073</fullName>
    </submittedName>
</protein>
<sequence>MRSRARLPRPLPGGGGPALSARLRRPHGHRGHPQLPGQRERARCALVRLCGQWKPARRMRSLPQALYKEPLLG</sequence>
<evidence type="ECO:0000256" key="1">
    <source>
        <dbReference type="SAM" id="MobiDB-lite"/>
    </source>
</evidence>
<dbReference type="EMBL" id="AB041809">
    <property type="protein sequence ID" value="BAA95116.1"/>
    <property type="molecule type" value="mRNA"/>
</dbReference>
<reference evidence="2" key="1">
    <citation type="submission" date="2000-04" db="EMBL/GenBank/DDBJ databases">
        <title>isolation of full-length cDNA clones from mouse brain cDNA library made by oligo-capping method.</title>
        <authorList>
            <person name="Osada N."/>
            <person name="Kusuda J."/>
            <person name="Tanuma R."/>
            <person name="Ito A."/>
            <person name="Hirata M."/>
            <person name="Sugano S."/>
            <person name="Hashimoto K."/>
        </authorList>
    </citation>
    <scope>NUCLEOTIDE SEQUENCE</scope>
    <source>
        <strain evidence="2">C57BL</strain>
    </source>
</reference>
<dbReference type="AlphaFoldDB" id="Q9JJ81"/>
<gene>
    <name evidence="3" type="primary">Gfra4</name>
</gene>
<evidence type="ECO:0000313" key="3">
    <source>
        <dbReference type="MGI" id="MGI:1341873"/>
    </source>
</evidence>
<accession>Q9JJ81</accession>
<feature type="compositionally biased region" description="Basic residues" evidence="1">
    <location>
        <begin position="22"/>
        <end position="32"/>
    </location>
</feature>
<proteinExistence type="evidence at transcript level"/>
<dbReference type="AGR" id="MGI:1341873"/>
<name>Q9JJ81_MOUSE</name>
<feature type="region of interest" description="Disordered" evidence="1">
    <location>
        <begin position="1"/>
        <end position="39"/>
    </location>
</feature>
<organism evidence="2">
    <name type="scientific">Mus musculus</name>
    <name type="common">Mouse</name>
    <dbReference type="NCBI Taxonomy" id="10090"/>
    <lineage>
        <taxon>Eukaryota</taxon>
        <taxon>Metazoa</taxon>
        <taxon>Chordata</taxon>
        <taxon>Craniata</taxon>
        <taxon>Vertebrata</taxon>
        <taxon>Euteleostomi</taxon>
        <taxon>Mammalia</taxon>
        <taxon>Eutheria</taxon>
        <taxon>Euarchontoglires</taxon>
        <taxon>Glires</taxon>
        <taxon>Rodentia</taxon>
        <taxon>Myomorpha</taxon>
        <taxon>Muroidea</taxon>
        <taxon>Muridae</taxon>
        <taxon>Murinae</taxon>
        <taxon>Mus</taxon>
        <taxon>Mus</taxon>
    </lineage>
</organism>
<dbReference type="MGI" id="MGI:1341873">
    <property type="gene designation" value="Gfra4"/>
</dbReference>